<dbReference type="GO" id="GO:0016491">
    <property type="term" value="F:oxidoreductase activity"/>
    <property type="evidence" value="ECO:0007669"/>
    <property type="project" value="UniProtKB-KW"/>
</dbReference>
<sequence>MSQVWLITGSSRGFGKALAEAVLEAGHRLVATARQPAQLASLANRYGDRVKTVALDVTDAAAAQAAVQSAIDAFGRLDVVVNNAGYGNLATIEEGSDADFRAQMETNFFGTVNVTRAALPVLRRQRSGHIIQFSSIGGRIGVPGLASYQSAKWAVEGFSEVLAKEVGAFGIRVTLVEPGGFRTDWGGPSMMVHEPDANSEYGAVLAPMLNARKSYVGNETGDPAKAAQAILAIARAPQPPLRLLLGSDAVYLAEQQAAKMAEEDAKWRTLSLSTDFDLSPQAAEDRERMVRSVL</sequence>
<evidence type="ECO:0000313" key="5">
    <source>
        <dbReference type="EMBL" id="RDI97399.1"/>
    </source>
</evidence>
<dbReference type="Pfam" id="PF00106">
    <property type="entry name" value="adh_short"/>
    <property type="match status" value="1"/>
</dbReference>
<dbReference type="SMART" id="SM00822">
    <property type="entry name" value="PKS_KR"/>
    <property type="match status" value="1"/>
</dbReference>
<organism evidence="5 6">
    <name type="scientific">Dyella solisilvae</name>
    <dbReference type="NCBI Taxonomy" id="1920168"/>
    <lineage>
        <taxon>Bacteria</taxon>
        <taxon>Pseudomonadati</taxon>
        <taxon>Pseudomonadota</taxon>
        <taxon>Gammaproteobacteria</taxon>
        <taxon>Lysobacterales</taxon>
        <taxon>Rhodanobacteraceae</taxon>
        <taxon>Dyella</taxon>
    </lineage>
</organism>
<dbReference type="RefSeq" id="WP_114826245.1">
    <property type="nucleotide sequence ID" value="NZ_QQSY01000005.1"/>
</dbReference>
<comment type="similarity">
    <text evidence="1 3">Belongs to the short-chain dehydrogenases/reductases (SDR) family.</text>
</comment>
<comment type="caution">
    <text evidence="5">The sequence shown here is derived from an EMBL/GenBank/DDBJ whole genome shotgun (WGS) entry which is preliminary data.</text>
</comment>
<keyword evidence="6" id="KW-1185">Reference proteome</keyword>
<dbReference type="NCBIfam" id="NF006114">
    <property type="entry name" value="PRK08263.1"/>
    <property type="match status" value="1"/>
</dbReference>
<dbReference type="PANTHER" id="PTHR43976">
    <property type="entry name" value="SHORT CHAIN DEHYDROGENASE"/>
    <property type="match status" value="1"/>
</dbReference>
<gene>
    <name evidence="5" type="ORF">DVT68_16745</name>
</gene>
<feature type="domain" description="Ketoreductase" evidence="4">
    <location>
        <begin position="3"/>
        <end position="179"/>
    </location>
</feature>
<dbReference type="PRINTS" id="PR00080">
    <property type="entry name" value="SDRFAMILY"/>
</dbReference>
<proteinExistence type="inferred from homology"/>
<dbReference type="EMBL" id="QQSY01000005">
    <property type="protein sequence ID" value="RDI97399.1"/>
    <property type="molecule type" value="Genomic_DNA"/>
</dbReference>
<dbReference type="InterPro" id="IPR051911">
    <property type="entry name" value="SDR_oxidoreductase"/>
</dbReference>
<dbReference type="CDD" id="cd05374">
    <property type="entry name" value="17beta-HSD-like_SDR_c"/>
    <property type="match status" value="1"/>
</dbReference>
<evidence type="ECO:0000313" key="6">
    <source>
        <dbReference type="Proteomes" id="UP000254711"/>
    </source>
</evidence>
<dbReference type="SUPFAM" id="SSF51735">
    <property type="entry name" value="NAD(P)-binding Rossmann-fold domains"/>
    <property type="match status" value="1"/>
</dbReference>
<evidence type="ECO:0000256" key="1">
    <source>
        <dbReference type="ARBA" id="ARBA00006484"/>
    </source>
</evidence>
<evidence type="ECO:0000259" key="4">
    <source>
        <dbReference type="SMART" id="SM00822"/>
    </source>
</evidence>
<dbReference type="PRINTS" id="PR00081">
    <property type="entry name" value="GDHRDH"/>
</dbReference>
<dbReference type="OrthoDB" id="9775296at2"/>
<accession>A0A370K427</accession>
<dbReference type="AlphaFoldDB" id="A0A370K427"/>
<dbReference type="NCBIfam" id="NF004824">
    <property type="entry name" value="PRK06180.1"/>
    <property type="match status" value="1"/>
</dbReference>
<dbReference type="Gene3D" id="3.40.50.720">
    <property type="entry name" value="NAD(P)-binding Rossmann-like Domain"/>
    <property type="match status" value="1"/>
</dbReference>
<keyword evidence="2" id="KW-0560">Oxidoreductase</keyword>
<protein>
    <submittedName>
        <fullName evidence="5">SDR family NAD(P)-dependent oxidoreductase</fullName>
    </submittedName>
</protein>
<dbReference type="PANTHER" id="PTHR43976:SF16">
    <property type="entry name" value="SHORT-CHAIN DEHYDROGENASE_REDUCTASE FAMILY PROTEIN"/>
    <property type="match status" value="1"/>
</dbReference>
<dbReference type="InterPro" id="IPR057326">
    <property type="entry name" value="KR_dom"/>
</dbReference>
<evidence type="ECO:0000256" key="3">
    <source>
        <dbReference type="RuleBase" id="RU000363"/>
    </source>
</evidence>
<reference evidence="5 6" key="1">
    <citation type="submission" date="2018-07" db="EMBL/GenBank/DDBJ databases">
        <title>Dyella solisilvae sp. nov., isolated from the pine and broad-leaved mixed forest soil.</title>
        <authorList>
            <person name="Gao Z."/>
            <person name="Qiu L."/>
        </authorList>
    </citation>
    <scope>NUCLEOTIDE SEQUENCE [LARGE SCALE GENOMIC DNA]</scope>
    <source>
        <strain evidence="5 6">DHG54</strain>
    </source>
</reference>
<dbReference type="InterPro" id="IPR002347">
    <property type="entry name" value="SDR_fam"/>
</dbReference>
<dbReference type="InterPro" id="IPR036291">
    <property type="entry name" value="NAD(P)-bd_dom_sf"/>
</dbReference>
<name>A0A370K427_9GAMM</name>
<dbReference type="Proteomes" id="UP000254711">
    <property type="component" value="Unassembled WGS sequence"/>
</dbReference>
<evidence type="ECO:0000256" key="2">
    <source>
        <dbReference type="ARBA" id="ARBA00023002"/>
    </source>
</evidence>